<evidence type="ECO:0008006" key="5">
    <source>
        <dbReference type="Google" id="ProtNLM"/>
    </source>
</evidence>
<dbReference type="GO" id="GO:0016705">
    <property type="term" value="F:oxidoreductase activity, acting on paired donors, with incorporation or reduction of molecular oxygen"/>
    <property type="evidence" value="ECO:0007669"/>
    <property type="project" value="InterPro"/>
</dbReference>
<dbReference type="InterPro" id="IPR002397">
    <property type="entry name" value="Cyt_P450_B"/>
</dbReference>
<dbReference type="PRINTS" id="PR00359">
    <property type="entry name" value="BP450"/>
</dbReference>
<dbReference type="EMBL" id="LGEM01000024">
    <property type="protein sequence ID" value="KUP97465.1"/>
    <property type="molecule type" value="Genomic_DNA"/>
</dbReference>
<feature type="compositionally biased region" description="Low complexity" evidence="2">
    <location>
        <begin position="436"/>
        <end position="460"/>
    </location>
</feature>
<organism evidence="3 4">
    <name type="scientific">Thermobifida cellulosilytica TB100</name>
    <dbReference type="NCBI Taxonomy" id="665004"/>
    <lineage>
        <taxon>Bacteria</taxon>
        <taxon>Bacillati</taxon>
        <taxon>Actinomycetota</taxon>
        <taxon>Actinomycetes</taxon>
        <taxon>Streptosporangiales</taxon>
        <taxon>Nocardiopsidaceae</taxon>
        <taxon>Thermobifida</taxon>
    </lineage>
</organism>
<protein>
    <recommendedName>
        <fullName evidence="5">Cytochrome P450</fullName>
    </recommendedName>
</protein>
<dbReference type="PANTHER" id="PTHR46696:SF1">
    <property type="entry name" value="CYTOCHROME P450 YJIB-RELATED"/>
    <property type="match status" value="1"/>
</dbReference>
<dbReference type="PATRIC" id="fig|665004.4.peg.3126"/>
<sequence>MNQGPSRPRPTPGTPPQPRCPVHAQAVPLYRNAHRSDHALLWEELRARFGAVAPVEISPGVPGWLLLGYHENLNVLRNPVSFSTDPARWREAREGRQENRVGGTALAADGERHRRMRTPLVEALHALSGRRLSRTVTRLASSLVDRFATTGRADLIADYAAPLPAMVLNFLFGLDDRYGDLLARLCAARDGDDPDAAERATADLRRYVRALVARRRAEPGDDLVSRLLAHPVALTDAEVATEVETLLRLGVEPTAHLIGNALRLLLTQPEVAAAYRGAALPSVDFLDYVMWADPPLQALQARYPTHDVRIGGADIKEGEALVLGFAPAHADPATRRGHALDDLAGNRSHLMWGAGPHGCPARALASEVAATAIDVLLDRLDPKLDGPPEQLRWRASLSVHGLAALPVVFPPEPAPAVPQQPAPRPRRRLLARTARRTAAPRGARYGAPGDTAEPPAPRTPTARHARVPAPASRATGARYHVPAPADEPRPDPLEGLLAQWA</sequence>
<evidence type="ECO:0000313" key="4">
    <source>
        <dbReference type="Proteomes" id="UP000074382"/>
    </source>
</evidence>
<keyword evidence="4" id="KW-1185">Reference proteome</keyword>
<feature type="region of interest" description="Disordered" evidence="2">
    <location>
        <begin position="433"/>
        <end position="501"/>
    </location>
</feature>
<feature type="compositionally biased region" description="Pro residues" evidence="2">
    <location>
        <begin position="7"/>
        <end position="19"/>
    </location>
</feature>
<dbReference type="PROSITE" id="PS00086">
    <property type="entry name" value="CYTOCHROME_P450"/>
    <property type="match status" value="1"/>
</dbReference>
<accession>A0A147KJH4</accession>
<dbReference type="AlphaFoldDB" id="A0A147KJH4"/>
<dbReference type="GO" id="GO:0004497">
    <property type="term" value="F:monooxygenase activity"/>
    <property type="evidence" value="ECO:0007669"/>
    <property type="project" value="InterPro"/>
</dbReference>
<dbReference type="RefSeq" id="WP_157080209.1">
    <property type="nucleotide sequence ID" value="NZ_KQ950183.1"/>
</dbReference>
<gene>
    <name evidence="3" type="ORF">AC529_06360</name>
</gene>
<dbReference type="GO" id="GO:0005506">
    <property type="term" value="F:iron ion binding"/>
    <property type="evidence" value="ECO:0007669"/>
    <property type="project" value="InterPro"/>
</dbReference>
<evidence type="ECO:0000256" key="2">
    <source>
        <dbReference type="SAM" id="MobiDB-lite"/>
    </source>
</evidence>
<reference evidence="4" key="1">
    <citation type="journal article" date="2017" name="Acta Aliment.">
        <title>Plant polysaccharide degrading enzyme system of Thermpbifida cellulosilytica TB100 revealed by de novo genome project data.</title>
        <authorList>
            <person name="Toth A."/>
            <person name="Baka E."/>
            <person name="Luzics S."/>
            <person name="Bata-Vidacs I."/>
            <person name="Nagy I."/>
            <person name="Balint B."/>
            <person name="Herceg R."/>
            <person name="Olasz F."/>
            <person name="Wilk T."/>
            <person name="Nagy T."/>
            <person name="Kriszt B."/>
            <person name="Nagy I."/>
            <person name="Kukolya J."/>
        </authorList>
    </citation>
    <scope>NUCLEOTIDE SEQUENCE [LARGE SCALE GENOMIC DNA]</scope>
    <source>
        <strain evidence="4">TB100</strain>
    </source>
</reference>
<feature type="region of interest" description="Disordered" evidence="2">
    <location>
        <begin position="1"/>
        <end position="20"/>
    </location>
</feature>
<dbReference type="InterPro" id="IPR036396">
    <property type="entry name" value="Cyt_P450_sf"/>
</dbReference>
<comment type="similarity">
    <text evidence="1">Belongs to the cytochrome P450 family.</text>
</comment>
<comment type="caution">
    <text evidence="3">The sequence shown here is derived from an EMBL/GenBank/DDBJ whole genome shotgun (WGS) entry which is preliminary data.</text>
</comment>
<evidence type="ECO:0000313" key="3">
    <source>
        <dbReference type="EMBL" id="KUP97465.1"/>
    </source>
</evidence>
<dbReference type="InterPro" id="IPR017972">
    <property type="entry name" value="Cyt_P450_CS"/>
</dbReference>
<dbReference type="SUPFAM" id="SSF48264">
    <property type="entry name" value="Cytochrome P450"/>
    <property type="match status" value="1"/>
</dbReference>
<dbReference type="GO" id="GO:0020037">
    <property type="term" value="F:heme binding"/>
    <property type="evidence" value="ECO:0007669"/>
    <property type="project" value="InterPro"/>
</dbReference>
<dbReference type="Proteomes" id="UP000074382">
    <property type="component" value="Unassembled WGS sequence"/>
</dbReference>
<name>A0A147KJH4_THECS</name>
<dbReference type="OrthoDB" id="4133219at2"/>
<proteinExistence type="inferred from homology"/>
<dbReference type="STRING" id="665004.AC529_06360"/>
<dbReference type="Gene3D" id="1.10.630.10">
    <property type="entry name" value="Cytochrome P450"/>
    <property type="match status" value="1"/>
</dbReference>
<evidence type="ECO:0000256" key="1">
    <source>
        <dbReference type="ARBA" id="ARBA00010617"/>
    </source>
</evidence>
<dbReference type="PANTHER" id="PTHR46696">
    <property type="entry name" value="P450, PUTATIVE (EUROFUNG)-RELATED"/>
    <property type="match status" value="1"/>
</dbReference>